<evidence type="ECO:0000256" key="11">
    <source>
        <dbReference type="ARBA" id="ARBA00024806"/>
    </source>
</evidence>
<dbReference type="Proteomes" id="UP001595548">
    <property type="component" value="Unassembled WGS sequence"/>
</dbReference>
<evidence type="ECO:0000256" key="5">
    <source>
        <dbReference type="ARBA" id="ARBA00022630"/>
    </source>
</evidence>
<evidence type="ECO:0000313" key="15">
    <source>
        <dbReference type="EMBL" id="MFC3154127.1"/>
    </source>
</evidence>
<keyword evidence="7" id="KW-0560">Oxidoreductase</keyword>
<dbReference type="PRINTS" id="PR00469">
    <property type="entry name" value="PNDRDTASEII"/>
</dbReference>
<evidence type="ECO:0000256" key="1">
    <source>
        <dbReference type="ARBA" id="ARBA00001974"/>
    </source>
</evidence>
<dbReference type="InterPro" id="IPR012336">
    <property type="entry name" value="Thioredoxin-like_fold"/>
</dbReference>
<evidence type="ECO:0000256" key="6">
    <source>
        <dbReference type="ARBA" id="ARBA00022827"/>
    </source>
</evidence>
<evidence type="ECO:0000256" key="12">
    <source>
        <dbReference type="SAM" id="Coils"/>
    </source>
</evidence>
<dbReference type="Gene3D" id="3.40.30.80">
    <property type="match status" value="1"/>
</dbReference>
<evidence type="ECO:0000313" key="16">
    <source>
        <dbReference type="Proteomes" id="UP001595548"/>
    </source>
</evidence>
<comment type="caution">
    <text evidence="15">The sequence shown here is derived from an EMBL/GenBank/DDBJ whole genome shotgun (WGS) entry which is preliminary data.</text>
</comment>
<dbReference type="InterPro" id="IPR050097">
    <property type="entry name" value="Ferredoxin-NADP_redctase_2"/>
</dbReference>
<dbReference type="PROSITE" id="PS00573">
    <property type="entry name" value="PYRIDINE_REDOX_2"/>
    <property type="match status" value="1"/>
</dbReference>
<dbReference type="SUPFAM" id="SSF52833">
    <property type="entry name" value="Thioredoxin-like"/>
    <property type="match status" value="2"/>
</dbReference>
<dbReference type="Pfam" id="PF07992">
    <property type="entry name" value="Pyr_redox_2"/>
    <property type="match status" value="1"/>
</dbReference>
<keyword evidence="10" id="KW-0676">Redox-active center</keyword>
<evidence type="ECO:0000256" key="10">
    <source>
        <dbReference type="ARBA" id="ARBA00023284"/>
    </source>
</evidence>
<dbReference type="Gene3D" id="3.50.50.60">
    <property type="entry name" value="FAD/NAD(P)-binding domain"/>
    <property type="match status" value="2"/>
</dbReference>
<feature type="domain" description="Thioredoxin-like fold" evidence="14">
    <location>
        <begin position="123"/>
        <end position="193"/>
    </location>
</feature>
<keyword evidence="5" id="KW-0285">Flavoprotein</keyword>
<dbReference type="CDD" id="cd02974">
    <property type="entry name" value="AhpF_NTD_N"/>
    <property type="match status" value="1"/>
</dbReference>
<evidence type="ECO:0000256" key="4">
    <source>
        <dbReference type="ARBA" id="ARBA00020059"/>
    </source>
</evidence>
<dbReference type="InterPro" id="IPR008255">
    <property type="entry name" value="Pyr_nucl-diS_OxRdtase_2_AS"/>
</dbReference>
<evidence type="ECO:0000259" key="14">
    <source>
        <dbReference type="Pfam" id="PF13192"/>
    </source>
</evidence>
<dbReference type="InterPro" id="IPR044142">
    <property type="entry name" value="AhpF_NTD_N"/>
</dbReference>
<dbReference type="InterPro" id="IPR044141">
    <property type="entry name" value="AhpF_NTD_C"/>
</dbReference>
<feature type="domain" description="FAD/NAD(P)-binding" evidence="13">
    <location>
        <begin position="211"/>
        <end position="494"/>
    </location>
</feature>
<evidence type="ECO:0000256" key="8">
    <source>
        <dbReference type="ARBA" id="ARBA00023027"/>
    </source>
</evidence>
<keyword evidence="9" id="KW-1015">Disulfide bond</keyword>
<dbReference type="SUPFAM" id="SSF51905">
    <property type="entry name" value="FAD/NAD(P)-binding domain"/>
    <property type="match status" value="1"/>
</dbReference>
<organism evidence="15 16">
    <name type="scientific">Gilvimarinus japonicus</name>
    <dbReference type="NCBI Taxonomy" id="1796469"/>
    <lineage>
        <taxon>Bacteria</taxon>
        <taxon>Pseudomonadati</taxon>
        <taxon>Pseudomonadota</taxon>
        <taxon>Gammaproteobacteria</taxon>
        <taxon>Cellvibrionales</taxon>
        <taxon>Cellvibrionaceae</taxon>
        <taxon>Gilvimarinus</taxon>
    </lineage>
</organism>
<dbReference type="Pfam" id="PF13192">
    <property type="entry name" value="Thioredoxin_3"/>
    <property type="match status" value="1"/>
</dbReference>
<evidence type="ECO:0000256" key="9">
    <source>
        <dbReference type="ARBA" id="ARBA00023157"/>
    </source>
</evidence>
<reference evidence="16" key="1">
    <citation type="journal article" date="2019" name="Int. J. Syst. Evol. Microbiol.">
        <title>The Global Catalogue of Microorganisms (GCM) 10K type strain sequencing project: providing services to taxonomists for standard genome sequencing and annotation.</title>
        <authorList>
            <consortium name="The Broad Institute Genomics Platform"/>
            <consortium name="The Broad Institute Genome Sequencing Center for Infectious Disease"/>
            <person name="Wu L."/>
            <person name="Ma J."/>
        </authorList>
    </citation>
    <scope>NUCLEOTIDE SEQUENCE [LARGE SCALE GENOMIC DNA]</scope>
    <source>
        <strain evidence="16">KCTC 52141</strain>
    </source>
</reference>
<comment type="similarity">
    <text evidence="2">Belongs to the class-II pyridine nucleotide-disulfide oxidoreductase family.</text>
</comment>
<accession>A0ABV7HKE1</accession>
<dbReference type="EMBL" id="JBHRTL010000004">
    <property type="protein sequence ID" value="MFC3154127.1"/>
    <property type="molecule type" value="Genomic_DNA"/>
</dbReference>
<evidence type="ECO:0000256" key="7">
    <source>
        <dbReference type="ARBA" id="ARBA00023002"/>
    </source>
</evidence>
<dbReference type="InterPro" id="IPR023753">
    <property type="entry name" value="FAD/NAD-binding_dom"/>
</dbReference>
<name>A0ABV7HKE1_9GAMM</name>
<comment type="function">
    <text evidence="11">Serves to protect the cell against DNA damage by alkyl hydroperoxides. It can use either NADH or NADPH as electron donor for direct reduction of redox dyes or of alkyl hydroperoxides when combined with the AhpC protein.</text>
</comment>
<comment type="subunit">
    <text evidence="3">Homodimer.</text>
</comment>
<dbReference type="RefSeq" id="WP_382414236.1">
    <property type="nucleotide sequence ID" value="NZ_AP031500.1"/>
</dbReference>
<dbReference type="PANTHER" id="PTHR48105">
    <property type="entry name" value="THIOREDOXIN REDUCTASE 1-RELATED-RELATED"/>
    <property type="match status" value="1"/>
</dbReference>
<feature type="coiled-coil region" evidence="12">
    <location>
        <begin position="29"/>
        <end position="56"/>
    </location>
</feature>
<evidence type="ECO:0000259" key="13">
    <source>
        <dbReference type="Pfam" id="PF07992"/>
    </source>
</evidence>
<proteinExistence type="inferred from homology"/>
<keyword evidence="12" id="KW-0175">Coiled coil</keyword>
<dbReference type="PRINTS" id="PR00368">
    <property type="entry name" value="FADPNR"/>
</dbReference>
<sequence length="531" mass="56727">MLDANVKQQLDSYLQKIVKPIALSVSSGNSNKAQELNTLAREIAELSDNIHVTEQNAERSPSLAIGPANHAARVAFAGIPMGHEFTSLVLALLQAGGHPSKADPELLQQIRELEGDYHFETYISLSCQNCPDVVQALNLMANLNPNISHVMIDGALFQDEVEQRQIMAVPAVYLNGESFGQGRMSLAEIVQKLDTSSADQKATALAHKDPYDLLVVGGGPAGAAAAIYAARKGIRTGLVAERFGGQVMDTVGIENFISVPYTEGPKLAASLEQHVKEYGVDIITEQRATGIQRREQVELQLQSGASLTSRSVILATGARWRELGVPGEQEYRTRGVAYCPHCDGPFFKGKHVAVIGGGNSGIEAAIDLAGIVTKVTVLEFGDALRADEVLQRKARSMPNISIITNAQTTEITGDGKKVTGIRYIDRHLSRKASQTLEVAGVFVQIGLVPNTEWLQESDIARNRQGEIEIDANGATSMAGVFAAGDVTTVPYKQIIISMGAGATAALSAFDHLIRESVEEDTGPALAQVANG</sequence>
<dbReference type="NCBIfam" id="TIGR03140">
    <property type="entry name" value="AhpF"/>
    <property type="match status" value="1"/>
</dbReference>
<dbReference type="InterPro" id="IPR012081">
    <property type="entry name" value="Alkyl_hydroperoxide_Rdtase_suF"/>
</dbReference>
<dbReference type="PIRSF" id="PIRSF000238">
    <property type="entry name" value="AhpF"/>
    <property type="match status" value="1"/>
</dbReference>
<dbReference type="CDD" id="cd03026">
    <property type="entry name" value="AhpF_NTD_C"/>
    <property type="match status" value="1"/>
</dbReference>
<evidence type="ECO:0000256" key="3">
    <source>
        <dbReference type="ARBA" id="ARBA00011738"/>
    </source>
</evidence>
<keyword evidence="6" id="KW-0274">FAD</keyword>
<comment type="cofactor">
    <cofactor evidence="1">
        <name>FAD</name>
        <dbReference type="ChEBI" id="CHEBI:57692"/>
    </cofactor>
</comment>
<dbReference type="PROSITE" id="PS51354">
    <property type="entry name" value="GLUTAREDOXIN_2"/>
    <property type="match status" value="1"/>
</dbReference>
<dbReference type="InterPro" id="IPR036249">
    <property type="entry name" value="Thioredoxin-like_sf"/>
</dbReference>
<protein>
    <recommendedName>
        <fullName evidence="4">Alkyl hydroperoxide reductase subunit F</fullName>
    </recommendedName>
</protein>
<dbReference type="InterPro" id="IPR036188">
    <property type="entry name" value="FAD/NAD-bd_sf"/>
</dbReference>
<gene>
    <name evidence="15" type="primary">ahpF</name>
    <name evidence="15" type="ORF">ACFOEB_02860</name>
</gene>
<evidence type="ECO:0000256" key="2">
    <source>
        <dbReference type="ARBA" id="ARBA00009333"/>
    </source>
</evidence>
<keyword evidence="16" id="KW-1185">Reference proteome</keyword>
<keyword evidence="8" id="KW-0520">NAD</keyword>